<feature type="compositionally biased region" description="Low complexity" evidence="1">
    <location>
        <begin position="1"/>
        <end position="12"/>
    </location>
</feature>
<evidence type="ECO:0000313" key="2">
    <source>
        <dbReference type="EMBL" id="CAB9507638.1"/>
    </source>
</evidence>
<feature type="compositionally biased region" description="Basic and acidic residues" evidence="1">
    <location>
        <begin position="39"/>
        <end position="57"/>
    </location>
</feature>
<sequence length="103" mass="11323">MTGLGSMSSSSSGIRNDGTAALSGSMRRIVSSSKMKMRMPLELKLERLVEHENESRSSSRSSSHEQLFSQQETQQQSASSTRNTTIHSLPQGTLQKYGLGFQK</sequence>
<evidence type="ECO:0000256" key="1">
    <source>
        <dbReference type="SAM" id="MobiDB-lite"/>
    </source>
</evidence>
<proteinExistence type="predicted"/>
<comment type="caution">
    <text evidence="2">The sequence shown here is derived from an EMBL/GenBank/DDBJ whole genome shotgun (WGS) entry which is preliminary data.</text>
</comment>
<keyword evidence="3" id="KW-1185">Reference proteome</keyword>
<reference evidence="2" key="1">
    <citation type="submission" date="2020-06" db="EMBL/GenBank/DDBJ databases">
        <authorList>
            <consortium name="Plant Systems Biology data submission"/>
        </authorList>
    </citation>
    <scope>NUCLEOTIDE SEQUENCE</scope>
    <source>
        <strain evidence="2">D6</strain>
    </source>
</reference>
<organism evidence="2 3">
    <name type="scientific">Seminavis robusta</name>
    <dbReference type="NCBI Taxonomy" id="568900"/>
    <lineage>
        <taxon>Eukaryota</taxon>
        <taxon>Sar</taxon>
        <taxon>Stramenopiles</taxon>
        <taxon>Ochrophyta</taxon>
        <taxon>Bacillariophyta</taxon>
        <taxon>Bacillariophyceae</taxon>
        <taxon>Bacillariophycidae</taxon>
        <taxon>Naviculales</taxon>
        <taxon>Naviculaceae</taxon>
        <taxon>Seminavis</taxon>
    </lineage>
</organism>
<feature type="compositionally biased region" description="Low complexity" evidence="1">
    <location>
        <begin position="58"/>
        <end position="80"/>
    </location>
</feature>
<gene>
    <name evidence="2" type="ORF">SEMRO_314_G115100.1</name>
</gene>
<dbReference type="Proteomes" id="UP001153069">
    <property type="component" value="Unassembled WGS sequence"/>
</dbReference>
<feature type="compositionally biased region" description="Polar residues" evidence="1">
    <location>
        <begin position="81"/>
        <end position="94"/>
    </location>
</feature>
<protein>
    <submittedName>
        <fullName evidence="2">Uncharacterized protein</fullName>
    </submittedName>
</protein>
<accession>A0A9N8HAC5</accession>
<dbReference type="AlphaFoldDB" id="A0A9N8HAC5"/>
<dbReference type="EMBL" id="CAICTM010000313">
    <property type="protein sequence ID" value="CAB9507638.1"/>
    <property type="molecule type" value="Genomic_DNA"/>
</dbReference>
<name>A0A9N8HAC5_9STRA</name>
<feature type="region of interest" description="Disordered" evidence="1">
    <location>
        <begin position="1"/>
        <end position="103"/>
    </location>
</feature>
<evidence type="ECO:0000313" key="3">
    <source>
        <dbReference type="Proteomes" id="UP001153069"/>
    </source>
</evidence>